<comment type="subcellular location">
    <subcellularLocation>
        <location evidence="1">Cell inner membrane</location>
        <topology evidence="1">Multi-pass membrane protein</topology>
    </subcellularLocation>
    <subcellularLocation>
        <location evidence="9">Cell membrane</location>
        <topology evidence="9">Multi-pass membrane protein</topology>
    </subcellularLocation>
</comment>
<keyword evidence="4" id="KW-0997">Cell inner membrane</keyword>
<dbReference type="AlphaFoldDB" id="A0A6S6ZUP5"/>
<evidence type="ECO:0000256" key="9">
    <source>
        <dbReference type="RuleBase" id="RU003794"/>
    </source>
</evidence>
<feature type="transmembrane region" description="Helical" evidence="10">
    <location>
        <begin position="269"/>
        <end position="288"/>
    </location>
</feature>
<dbReference type="InterPro" id="IPR014032">
    <property type="entry name" value="Peptidase_A24A_bac"/>
</dbReference>
<feature type="domain" description="Prepilin type IV endopeptidase peptidase" evidence="11">
    <location>
        <begin position="149"/>
        <end position="255"/>
    </location>
</feature>
<dbReference type="Pfam" id="PF01478">
    <property type="entry name" value="Peptidase_A24"/>
    <property type="match status" value="1"/>
</dbReference>
<dbReference type="EC" id="2.1.1.-" evidence="9"/>
<evidence type="ECO:0000256" key="4">
    <source>
        <dbReference type="ARBA" id="ARBA00022519"/>
    </source>
</evidence>
<dbReference type="GO" id="GO:0032259">
    <property type="term" value="P:methylation"/>
    <property type="evidence" value="ECO:0007669"/>
    <property type="project" value="UniProtKB-KW"/>
</dbReference>
<keyword evidence="9" id="KW-0645">Protease</keyword>
<keyword evidence="6 10" id="KW-1133">Transmembrane helix</keyword>
<keyword evidence="9" id="KW-0511">Multifunctional enzyme</keyword>
<feature type="transmembrane region" description="Helical" evidence="10">
    <location>
        <begin position="190"/>
        <end position="211"/>
    </location>
</feature>
<dbReference type="GO" id="GO:0006465">
    <property type="term" value="P:signal peptide processing"/>
    <property type="evidence" value="ECO:0007669"/>
    <property type="project" value="TreeGrafter"/>
</dbReference>
<dbReference type="InterPro" id="IPR000045">
    <property type="entry name" value="Prepilin_IV_endopep_pep"/>
</dbReference>
<feature type="transmembrane region" description="Helical" evidence="10">
    <location>
        <begin position="20"/>
        <end position="43"/>
    </location>
</feature>
<keyword evidence="3" id="KW-1003">Cell membrane</keyword>
<dbReference type="GO" id="GO:0004190">
    <property type="term" value="F:aspartic-type endopeptidase activity"/>
    <property type="evidence" value="ECO:0007669"/>
    <property type="project" value="UniProtKB-EC"/>
</dbReference>
<evidence type="ECO:0000256" key="8">
    <source>
        <dbReference type="RuleBase" id="RU003793"/>
    </source>
</evidence>
<name>A0A6S6ZUP5_9BURK</name>
<evidence type="ECO:0000256" key="5">
    <source>
        <dbReference type="ARBA" id="ARBA00022692"/>
    </source>
</evidence>
<evidence type="ECO:0000256" key="1">
    <source>
        <dbReference type="ARBA" id="ARBA00004429"/>
    </source>
</evidence>
<evidence type="ECO:0000256" key="10">
    <source>
        <dbReference type="SAM" id="Phobius"/>
    </source>
</evidence>
<dbReference type="Gene3D" id="1.20.120.1220">
    <property type="match status" value="1"/>
</dbReference>
<dbReference type="Proteomes" id="UP000494111">
    <property type="component" value="Unassembled WGS sequence"/>
</dbReference>
<evidence type="ECO:0000313" key="13">
    <source>
        <dbReference type="EMBL" id="CAB3695783.1"/>
    </source>
</evidence>
<feature type="transmembrane region" description="Helical" evidence="10">
    <location>
        <begin position="231"/>
        <end position="257"/>
    </location>
</feature>
<dbReference type="EMBL" id="CADIJO010000006">
    <property type="protein sequence ID" value="CAB3695783.1"/>
    <property type="molecule type" value="Genomic_DNA"/>
</dbReference>
<comment type="function">
    <text evidence="9">Plays an essential role in type IV pili and type II pseudopili formation by proteolytically removing the leader sequence from substrate proteins and subsequently monomethylating the alpha-amino group of the newly exposed N-terminal phenylalanine.</text>
</comment>
<proteinExistence type="inferred from homology"/>
<accession>A0A6S6ZUP5</accession>
<evidence type="ECO:0000256" key="7">
    <source>
        <dbReference type="ARBA" id="ARBA00023136"/>
    </source>
</evidence>
<dbReference type="GO" id="GO:0005886">
    <property type="term" value="C:plasma membrane"/>
    <property type="evidence" value="ECO:0007669"/>
    <property type="project" value="UniProtKB-SubCell"/>
</dbReference>
<dbReference type="PANTHER" id="PTHR30487:SF0">
    <property type="entry name" value="PREPILIN LEADER PEPTIDASE_N-METHYLTRANSFERASE-RELATED"/>
    <property type="match status" value="1"/>
</dbReference>
<comment type="similarity">
    <text evidence="2 8">Belongs to the peptidase A24 family.</text>
</comment>
<feature type="domain" description="Prepilin peptidase A24 N-terminal" evidence="12">
    <location>
        <begin position="33"/>
        <end position="137"/>
    </location>
</feature>
<protein>
    <recommendedName>
        <fullName evidence="9">Prepilin leader peptidase/N-methyltransferase</fullName>
        <ecNumber evidence="9">2.1.1.-</ecNumber>
        <ecNumber evidence="9">3.4.23.43</ecNumber>
    </recommendedName>
</protein>
<keyword evidence="7 10" id="KW-0472">Membrane</keyword>
<dbReference type="InterPro" id="IPR050882">
    <property type="entry name" value="Prepilin_peptidase/N-MTase"/>
</dbReference>
<dbReference type="EC" id="3.4.23.43" evidence="9"/>
<evidence type="ECO:0000256" key="6">
    <source>
        <dbReference type="ARBA" id="ARBA00022989"/>
    </source>
</evidence>
<keyword evidence="9" id="KW-0808">Transferase</keyword>
<evidence type="ECO:0000256" key="2">
    <source>
        <dbReference type="ARBA" id="ARBA00005801"/>
    </source>
</evidence>
<reference evidence="13 14" key="1">
    <citation type="submission" date="2020-04" db="EMBL/GenBank/DDBJ databases">
        <authorList>
            <person name="De Canck E."/>
        </authorList>
    </citation>
    <scope>NUCLEOTIDE SEQUENCE [LARGE SCALE GENOMIC DNA]</scope>
    <source>
        <strain evidence="13 14">LMG 3458</strain>
    </source>
</reference>
<comment type="catalytic activity">
    <reaction evidence="9">
        <text>Typically cleaves a -Gly-|-Phe- bond to release an N-terminal, basic peptide of 5-8 residues from type IV prepilin, and then N-methylates the new N-terminal amino group, the methyl donor being S-adenosyl-L-methionine.</text>
        <dbReference type="EC" id="3.4.23.43"/>
    </reaction>
</comment>
<sequence length="297" mass="31505">MFGRAGRVAGPRMTSLWHVFPIPLAGFIGLAALVGLFVGGWLTRLTYRLPRMMEREWQAQCLDAVGKARPPADYGLLAPPSHCPHCEAPVAGWRRLPLVGWLALRGRCGACHGAIGWRYPAIELTTCVLFAACAWRFGATPIALCAMGLSAALVALAWIDLESTLLPDSITLPLAWAGLLVNLFDAFTTLQLAVVGAVAGYLFLWVIFHAFRLLTGREGMGFGDFKLLAALGAWFGVGALPMLLLGASVVGVVIGGAQTLSGRASRGQALPFGPYLALAGVVVLLLGGEQGMGWLLR</sequence>
<keyword evidence="9" id="KW-0489">Methyltransferase</keyword>
<gene>
    <name evidence="13" type="primary">outO</name>
    <name evidence="13" type="ORF">LMG3458_02376</name>
</gene>
<keyword evidence="5 9" id="KW-0812">Transmembrane</keyword>
<dbReference type="Pfam" id="PF06750">
    <property type="entry name" value="A24_N_bact"/>
    <property type="match status" value="1"/>
</dbReference>
<organism evidence="13 14">
    <name type="scientific">Achromobacter deleyi</name>
    <dbReference type="NCBI Taxonomy" id="1353891"/>
    <lineage>
        <taxon>Bacteria</taxon>
        <taxon>Pseudomonadati</taxon>
        <taxon>Pseudomonadota</taxon>
        <taxon>Betaproteobacteria</taxon>
        <taxon>Burkholderiales</taxon>
        <taxon>Alcaligenaceae</taxon>
        <taxon>Achromobacter</taxon>
    </lineage>
</organism>
<keyword evidence="9" id="KW-0378">Hydrolase</keyword>
<dbReference type="PRINTS" id="PR00864">
    <property type="entry name" value="PREPILNPTASE"/>
</dbReference>
<dbReference type="PANTHER" id="PTHR30487">
    <property type="entry name" value="TYPE 4 PREPILIN-LIKE PROTEINS LEADER PEPTIDE-PROCESSING ENZYME"/>
    <property type="match status" value="1"/>
</dbReference>
<evidence type="ECO:0000259" key="11">
    <source>
        <dbReference type="Pfam" id="PF01478"/>
    </source>
</evidence>
<evidence type="ECO:0000256" key="3">
    <source>
        <dbReference type="ARBA" id="ARBA00022475"/>
    </source>
</evidence>
<evidence type="ECO:0000313" key="14">
    <source>
        <dbReference type="Proteomes" id="UP000494111"/>
    </source>
</evidence>
<dbReference type="InterPro" id="IPR010627">
    <property type="entry name" value="Prepilin_pept_A24_N"/>
</dbReference>
<dbReference type="GO" id="GO:0008168">
    <property type="term" value="F:methyltransferase activity"/>
    <property type="evidence" value="ECO:0007669"/>
    <property type="project" value="UniProtKB-KW"/>
</dbReference>
<feature type="transmembrane region" description="Helical" evidence="10">
    <location>
        <begin position="139"/>
        <end position="159"/>
    </location>
</feature>
<evidence type="ECO:0000259" key="12">
    <source>
        <dbReference type="Pfam" id="PF06750"/>
    </source>
</evidence>